<dbReference type="PANTHER" id="PTHR31048">
    <property type="entry name" value="OS03G0233200 PROTEIN"/>
    <property type="match status" value="1"/>
</dbReference>
<accession>A0A482V846</accession>
<evidence type="ECO:0000256" key="1">
    <source>
        <dbReference type="SAM" id="SignalP"/>
    </source>
</evidence>
<feature type="signal peptide" evidence="1">
    <location>
        <begin position="1"/>
        <end position="16"/>
    </location>
</feature>
<dbReference type="Pfam" id="PF00314">
    <property type="entry name" value="Thaumatin"/>
    <property type="match status" value="2"/>
</dbReference>
<dbReference type="PROSITE" id="PS51367">
    <property type="entry name" value="THAUMATIN_2"/>
    <property type="match status" value="2"/>
</dbReference>
<sequence length="590" mass="64331">MLSFLPIFLLIAAAQAVEFQIINNEGGPVWAGIQGNPGHANLNNGGVILNQGQSVTLQAEENWAGRFWPRTWCDPSTHHCQTGDCGNVVECNGAGGVPPASLAEITLKGYGGIDYYDVSLVDGFNIRISMEPVGGQGDGSQYSCAKCECAVNLLDTCPQELKIINGEGYTIACNSACGAFNTDEYCCRGAHNTPETCRSSDWPVDYPAFFKSNCPDAYSYAYDDHKTVCFAVEIQILNREIGDIWVGIQNNPGYAHRRRICPETRKEGKLLYKPEHHDLVKFRCQYALLQTGLIIQPIRGRGDGGKYSCSKSACQVSLNNVCPEKLKVKNRNVIQLVTLFELISIVVEEHITDLKRVSLRLACSAVEFQILNREGGDIWVGIQGNPGHAHLSEGGFVLQPGKRVSVHSAANWAGRFWARTWCNPNTNHCDTGDCGNKLKCNGAGGNPPASLAEITLKGYGGIDYYDVSLVDGFNIMVAIEPLGGTGDGGQYSCKKSACQVRLNDVCPEKLKVRNGNGVIACNSACNAFQTDQYCCRGAHSTPETCKSSTWPENYPQFFKSRCPDAYSYAYDDHKSTFTCKAEAYLVTFGG</sequence>
<dbReference type="OrthoDB" id="430315at2759"/>
<dbReference type="STRING" id="1661398.A0A482V846"/>
<dbReference type="Gene3D" id="2.60.110.10">
    <property type="entry name" value="Thaumatin"/>
    <property type="match status" value="2"/>
</dbReference>
<evidence type="ECO:0000313" key="2">
    <source>
        <dbReference type="EMBL" id="RZB39338.1"/>
    </source>
</evidence>
<keyword evidence="3" id="KW-1185">Reference proteome</keyword>
<dbReference type="InterPro" id="IPR001938">
    <property type="entry name" value="Thaumatin"/>
</dbReference>
<protein>
    <submittedName>
        <fullName evidence="2">Pathogenesis-related protein 5</fullName>
    </submittedName>
</protein>
<dbReference type="EMBL" id="QDEB01129073">
    <property type="protein sequence ID" value="RZB39338.1"/>
    <property type="molecule type" value="Genomic_DNA"/>
</dbReference>
<name>A0A482V846_ASBVE</name>
<dbReference type="SMART" id="SM00205">
    <property type="entry name" value="THN"/>
    <property type="match status" value="2"/>
</dbReference>
<dbReference type="SUPFAM" id="SSF49870">
    <property type="entry name" value="Osmotin, thaumatin-like protein"/>
    <property type="match status" value="2"/>
</dbReference>
<dbReference type="CDD" id="cd09218">
    <property type="entry name" value="TLP-PA"/>
    <property type="match status" value="2"/>
</dbReference>
<reference evidence="2 3" key="1">
    <citation type="submission" date="2017-03" db="EMBL/GenBank/DDBJ databases">
        <title>Genome of the blue death feigning beetle - Asbolus verrucosus.</title>
        <authorList>
            <person name="Rider S.D."/>
        </authorList>
    </citation>
    <scope>NUCLEOTIDE SEQUENCE [LARGE SCALE GENOMIC DNA]</scope>
    <source>
        <strain evidence="2">Butters</strain>
        <tissue evidence="2">Head and leg muscle</tissue>
    </source>
</reference>
<keyword evidence="1" id="KW-0732">Signal</keyword>
<organism evidence="2 3">
    <name type="scientific">Asbolus verrucosus</name>
    <name type="common">Desert ironclad beetle</name>
    <dbReference type="NCBI Taxonomy" id="1661398"/>
    <lineage>
        <taxon>Eukaryota</taxon>
        <taxon>Metazoa</taxon>
        <taxon>Ecdysozoa</taxon>
        <taxon>Arthropoda</taxon>
        <taxon>Hexapoda</taxon>
        <taxon>Insecta</taxon>
        <taxon>Pterygota</taxon>
        <taxon>Neoptera</taxon>
        <taxon>Endopterygota</taxon>
        <taxon>Coleoptera</taxon>
        <taxon>Polyphaga</taxon>
        <taxon>Cucujiformia</taxon>
        <taxon>Tenebrionidae</taxon>
        <taxon>Pimeliinae</taxon>
        <taxon>Asbolus</taxon>
    </lineage>
</organism>
<feature type="chain" id="PRO_5019777348" evidence="1">
    <location>
        <begin position="17"/>
        <end position="590"/>
    </location>
</feature>
<dbReference type="InterPro" id="IPR037176">
    <property type="entry name" value="Osmotin/thaumatin-like_sf"/>
</dbReference>
<dbReference type="AlphaFoldDB" id="A0A482V846"/>
<dbReference type="PRINTS" id="PR00347">
    <property type="entry name" value="THAUMATIN"/>
</dbReference>
<evidence type="ECO:0000313" key="3">
    <source>
        <dbReference type="Proteomes" id="UP000292052"/>
    </source>
</evidence>
<dbReference type="Proteomes" id="UP000292052">
    <property type="component" value="Unassembled WGS sequence"/>
</dbReference>
<dbReference type="FunFam" id="2.60.110.10:FF:000004">
    <property type="entry name" value="THAUMATIN-LIKE PROTEIN 1"/>
    <property type="match status" value="2"/>
</dbReference>
<proteinExistence type="predicted"/>
<comment type="caution">
    <text evidence="2">The sequence shown here is derived from an EMBL/GenBank/DDBJ whole genome shotgun (WGS) entry which is preliminary data.</text>
</comment>
<gene>
    <name evidence="2" type="ORF">BDFB_004262</name>
</gene>